<evidence type="ECO:0000256" key="8">
    <source>
        <dbReference type="PROSITE-ProRule" id="PRU01026"/>
    </source>
</evidence>
<dbReference type="CDD" id="cd02440">
    <property type="entry name" value="AdoMet_MTases"/>
    <property type="match status" value="1"/>
</dbReference>
<feature type="binding site" evidence="7 8">
    <location>
        <position position="98"/>
    </location>
    <ligand>
        <name>S-adenosyl-L-methionine</name>
        <dbReference type="ChEBI" id="CHEBI:59789"/>
    </ligand>
</feature>
<reference evidence="11 12" key="1">
    <citation type="journal article" date="2021" name="bioRxiv">
        <title>Unraveling nitrogen, sulfur and carbon metabolic pathways and microbial community transcriptional responses to substrate deprivation and toxicity stresses in a bioreactor mimicking anoxic brackish coastal sediment conditions.</title>
        <authorList>
            <person name="Martins P.D."/>
            <person name="Echeveste M.J."/>
            <person name="Arshad A."/>
            <person name="Kurth J."/>
            <person name="Ouboter H."/>
            <person name="Jetten M.S.M."/>
            <person name="Welte C.U."/>
        </authorList>
    </citation>
    <scope>NUCLEOTIDE SEQUENCE [LARGE SCALE GENOMIC DNA]</scope>
    <source>
        <strain evidence="11">MAG_38</strain>
    </source>
</reference>
<comment type="function">
    <text evidence="7">Specifically dimethylates two adjacent adenosines (A1518 and A1519) in the loop of a conserved hairpin near the 3'-end of 16S rRNA in the 30S particle. May play a critical role in biogenesis of 30S subunits.</text>
</comment>
<comment type="catalytic activity">
    <reaction evidence="7">
        <text>adenosine(1518)/adenosine(1519) in 16S rRNA + 4 S-adenosyl-L-methionine = N(6)-dimethyladenosine(1518)/N(6)-dimethyladenosine(1519) in 16S rRNA + 4 S-adenosyl-L-homocysteine + 4 H(+)</text>
        <dbReference type="Rhea" id="RHEA:19609"/>
        <dbReference type="Rhea" id="RHEA-COMP:10232"/>
        <dbReference type="Rhea" id="RHEA-COMP:10233"/>
        <dbReference type="ChEBI" id="CHEBI:15378"/>
        <dbReference type="ChEBI" id="CHEBI:57856"/>
        <dbReference type="ChEBI" id="CHEBI:59789"/>
        <dbReference type="ChEBI" id="CHEBI:74411"/>
        <dbReference type="ChEBI" id="CHEBI:74493"/>
        <dbReference type="EC" id="2.1.1.182"/>
    </reaction>
</comment>
<feature type="binding site" evidence="7 8">
    <location>
        <position position="77"/>
    </location>
    <ligand>
        <name>S-adenosyl-L-methionine</name>
        <dbReference type="ChEBI" id="CHEBI:59789"/>
    </ligand>
</feature>
<dbReference type="AlphaFoldDB" id="A0AAJ1AKF1"/>
<dbReference type="GO" id="GO:0052908">
    <property type="term" value="F:16S rRNA (adenine(1518)-N(6)/adenine(1519)-N(6))-dimethyltransferase activity"/>
    <property type="evidence" value="ECO:0007669"/>
    <property type="project" value="UniProtKB-EC"/>
</dbReference>
<evidence type="ECO:0000313" key="11">
    <source>
        <dbReference type="EMBL" id="MBZ0161002.1"/>
    </source>
</evidence>
<dbReference type="PROSITE" id="PS01131">
    <property type="entry name" value="RRNA_A_DIMETH"/>
    <property type="match status" value="1"/>
</dbReference>
<dbReference type="Pfam" id="PF00398">
    <property type="entry name" value="RrnaAD"/>
    <property type="match status" value="1"/>
</dbReference>
<dbReference type="InterPro" id="IPR029063">
    <property type="entry name" value="SAM-dependent_MTases_sf"/>
</dbReference>
<feature type="binding site" evidence="7 8">
    <location>
        <position position="148"/>
    </location>
    <ligand>
        <name>S-adenosyl-L-methionine</name>
        <dbReference type="ChEBI" id="CHEBI:59789"/>
    </ligand>
</feature>
<evidence type="ECO:0000256" key="3">
    <source>
        <dbReference type="ARBA" id="ARBA00022603"/>
    </source>
</evidence>
<dbReference type="InterPro" id="IPR011530">
    <property type="entry name" value="rRNA_adenine_dimethylase"/>
</dbReference>
<evidence type="ECO:0000256" key="1">
    <source>
        <dbReference type="ARBA" id="ARBA00022490"/>
    </source>
</evidence>
<dbReference type="InterPro" id="IPR020596">
    <property type="entry name" value="rRNA_Ade_Mease_Trfase_CS"/>
</dbReference>
<keyword evidence="1 7" id="KW-0963">Cytoplasm</keyword>
<dbReference type="PANTHER" id="PTHR11727">
    <property type="entry name" value="DIMETHYLADENOSINE TRANSFERASE"/>
    <property type="match status" value="1"/>
</dbReference>
<evidence type="ECO:0000256" key="9">
    <source>
        <dbReference type="SAM" id="MobiDB-lite"/>
    </source>
</evidence>
<dbReference type="Proteomes" id="UP001197609">
    <property type="component" value="Unassembled WGS sequence"/>
</dbReference>
<dbReference type="GO" id="GO:0003723">
    <property type="term" value="F:RNA binding"/>
    <property type="evidence" value="ECO:0007669"/>
    <property type="project" value="UniProtKB-UniRule"/>
</dbReference>
<evidence type="ECO:0000256" key="4">
    <source>
        <dbReference type="ARBA" id="ARBA00022679"/>
    </source>
</evidence>
<evidence type="ECO:0000256" key="7">
    <source>
        <dbReference type="HAMAP-Rule" id="MF_00607"/>
    </source>
</evidence>
<dbReference type="InterPro" id="IPR020598">
    <property type="entry name" value="rRNA_Ade_methylase_Trfase_N"/>
</dbReference>
<keyword evidence="3 7" id="KW-0489">Methyltransferase</keyword>
<dbReference type="SUPFAM" id="SSF53335">
    <property type="entry name" value="S-adenosyl-L-methionine-dependent methyltransferases"/>
    <property type="match status" value="1"/>
</dbReference>
<dbReference type="PANTHER" id="PTHR11727:SF7">
    <property type="entry name" value="DIMETHYLADENOSINE TRANSFERASE-RELATED"/>
    <property type="match status" value="1"/>
</dbReference>
<dbReference type="HAMAP" id="MF_00607">
    <property type="entry name" value="16SrRNA_methyltr_A"/>
    <property type="match status" value="1"/>
</dbReference>
<keyword evidence="4 7" id="KW-0808">Transferase</keyword>
<feature type="domain" description="Ribosomal RNA adenine methylase transferase N-terminal" evidence="10">
    <location>
        <begin position="57"/>
        <end position="233"/>
    </location>
</feature>
<dbReference type="InterPro" id="IPR023165">
    <property type="entry name" value="rRNA_Ade_diMease-like_C"/>
</dbReference>
<accession>A0AAJ1AKF1</accession>
<dbReference type="EC" id="2.1.1.182" evidence="7"/>
<proteinExistence type="inferred from homology"/>
<feature type="binding site" evidence="7 8">
    <location>
        <position position="123"/>
    </location>
    <ligand>
        <name>S-adenosyl-L-methionine</name>
        <dbReference type="ChEBI" id="CHEBI:59789"/>
    </ligand>
</feature>
<feature type="compositionally biased region" description="Polar residues" evidence="9">
    <location>
        <begin position="16"/>
        <end position="25"/>
    </location>
</feature>
<dbReference type="NCBIfam" id="TIGR00755">
    <property type="entry name" value="ksgA"/>
    <property type="match status" value="1"/>
</dbReference>
<name>A0AAJ1AKF1_9BACT</name>
<sequence>MPSRLSGVEKARPCLTSGTGHSNRPPSLGYETRALLRQYHLLPKRGLGQSFLVSPTIRDLIFCAAEVKPDDRVVEIGPGTGVLTEGLAERAGGLIAIERDPGLHRLLTERLGDRPRVSLICADALSFDFASVLDTMLPKHKQAKLISNLPYSVATPLLLQLIPLRRCFSFLLVMVQREVAQRLLATPGAEGYSALTLRCHYEADVSVVAQVPRTAFYPRPAVDSTIVRLDLLSGPRISVQSPELLFRVVRAAFGQRRKMLRNALLHADIMTEPTAMERTLMDAGIDPKRRGETLSLDEFARLADRVFAMGAISPQQALSGEEDLARN</sequence>
<organism evidence="11 12">
    <name type="scientific">Candidatus Methylomirabilis tolerans</name>
    <dbReference type="NCBI Taxonomy" id="3123416"/>
    <lineage>
        <taxon>Bacteria</taxon>
        <taxon>Candidatus Methylomirabilota</taxon>
        <taxon>Candidatus Methylomirabilia</taxon>
        <taxon>Candidatus Methylomirabilales</taxon>
        <taxon>Candidatus Methylomirabilaceae</taxon>
        <taxon>Candidatus Methylomirabilis</taxon>
    </lineage>
</organism>
<comment type="caution">
    <text evidence="7 8">Lacks conserved residue(s) required for the propagation of feature annotation.</text>
</comment>
<keyword evidence="2 7" id="KW-0698">rRNA processing</keyword>
<protein>
    <recommendedName>
        <fullName evidence="7">Ribosomal RNA small subunit methyltransferase A</fullName>
        <ecNumber evidence="7">2.1.1.182</ecNumber>
    </recommendedName>
    <alternativeName>
        <fullName evidence="7">16S rRNA (adenine(1518)-N(6)/adenine(1519)-N(6))-dimethyltransferase</fullName>
    </alternativeName>
    <alternativeName>
        <fullName evidence="7">16S rRNA dimethyladenosine transferase</fullName>
    </alternativeName>
    <alternativeName>
        <fullName evidence="7">16S rRNA dimethylase</fullName>
    </alternativeName>
    <alternativeName>
        <fullName evidence="7">S-adenosylmethionine-6-N', N'-adenosyl(rRNA) dimethyltransferase</fullName>
    </alternativeName>
</protein>
<dbReference type="GO" id="GO:0005829">
    <property type="term" value="C:cytosol"/>
    <property type="evidence" value="ECO:0007669"/>
    <property type="project" value="TreeGrafter"/>
</dbReference>
<keyword evidence="5 7" id="KW-0949">S-adenosyl-L-methionine</keyword>
<comment type="subcellular location">
    <subcellularLocation>
        <location evidence="7">Cytoplasm</location>
    </subcellularLocation>
</comment>
<dbReference type="SMART" id="SM00650">
    <property type="entry name" value="rADc"/>
    <property type="match status" value="1"/>
</dbReference>
<dbReference type="Gene3D" id="3.40.50.150">
    <property type="entry name" value="Vaccinia Virus protein VP39"/>
    <property type="match status" value="1"/>
</dbReference>
<dbReference type="FunFam" id="1.10.8.100:FF:000001">
    <property type="entry name" value="Ribosomal RNA small subunit methyltransferase A"/>
    <property type="match status" value="1"/>
</dbReference>
<evidence type="ECO:0000256" key="6">
    <source>
        <dbReference type="ARBA" id="ARBA00022884"/>
    </source>
</evidence>
<feature type="region of interest" description="Disordered" evidence="9">
    <location>
        <begin position="1"/>
        <end position="27"/>
    </location>
</feature>
<evidence type="ECO:0000256" key="5">
    <source>
        <dbReference type="ARBA" id="ARBA00022691"/>
    </source>
</evidence>
<dbReference type="InterPro" id="IPR001737">
    <property type="entry name" value="KsgA/Erm"/>
</dbReference>
<dbReference type="EMBL" id="JAIOIU010000162">
    <property type="protein sequence ID" value="MBZ0161002.1"/>
    <property type="molecule type" value="Genomic_DNA"/>
</dbReference>
<comment type="similarity">
    <text evidence="7">Belongs to the class I-like SAM-binding methyltransferase superfamily. rRNA adenine N(6)-methyltransferase family. RsmA subfamily.</text>
</comment>
<dbReference type="PROSITE" id="PS51689">
    <property type="entry name" value="SAM_RNA_A_N6_MT"/>
    <property type="match status" value="1"/>
</dbReference>
<dbReference type="Gene3D" id="1.10.8.100">
    <property type="entry name" value="Ribosomal RNA adenine dimethylase-like, domain 2"/>
    <property type="match status" value="1"/>
</dbReference>
<comment type="caution">
    <text evidence="11">The sequence shown here is derived from an EMBL/GenBank/DDBJ whole genome shotgun (WGS) entry which is preliminary data.</text>
</comment>
<feature type="binding site" evidence="7 8">
    <location>
        <position position="52"/>
    </location>
    <ligand>
        <name>S-adenosyl-L-methionine</name>
        <dbReference type="ChEBI" id="CHEBI:59789"/>
    </ligand>
</feature>
<evidence type="ECO:0000313" key="12">
    <source>
        <dbReference type="Proteomes" id="UP001197609"/>
    </source>
</evidence>
<keyword evidence="6 7" id="KW-0694">RNA-binding</keyword>
<gene>
    <name evidence="7 11" type="primary">rsmA</name>
    <name evidence="7" type="synonym">ksgA</name>
    <name evidence="11" type="ORF">K8G79_12870</name>
</gene>
<evidence type="ECO:0000256" key="2">
    <source>
        <dbReference type="ARBA" id="ARBA00022552"/>
    </source>
</evidence>
<evidence type="ECO:0000259" key="10">
    <source>
        <dbReference type="SMART" id="SM00650"/>
    </source>
</evidence>